<evidence type="ECO:0000256" key="3">
    <source>
        <dbReference type="ARBA" id="ARBA00023157"/>
    </source>
</evidence>
<dbReference type="PANTHER" id="PTHR12231:SF257">
    <property type="entry name" value="NEURAL CELL ADHESION MOLECULE L1-LIKE PROTEIN"/>
    <property type="match status" value="1"/>
</dbReference>
<dbReference type="OMA" id="CWATNIL"/>
<evidence type="ECO:0000259" key="5">
    <source>
        <dbReference type="PROSITE" id="PS50835"/>
    </source>
</evidence>
<feature type="domain" description="Ig-like" evidence="5">
    <location>
        <begin position="59"/>
        <end position="148"/>
    </location>
</feature>
<accession>W2SZ00</accession>
<dbReference type="OrthoDB" id="6244967at2759"/>
<keyword evidence="7" id="KW-1185">Reference proteome</keyword>
<organism evidence="6 7">
    <name type="scientific">Necator americanus</name>
    <name type="common">Human hookworm</name>
    <dbReference type="NCBI Taxonomy" id="51031"/>
    <lineage>
        <taxon>Eukaryota</taxon>
        <taxon>Metazoa</taxon>
        <taxon>Ecdysozoa</taxon>
        <taxon>Nematoda</taxon>
        <taxon>Chromadorea</taxon>
        <taxon>Rhabditida</taxon>
        <taxon>Rhabditina</taxon>
        <taxon>Rhabditomorpha</taxon>
        <taxon>Strongyloidea</taxon>
        <taxon>Ancylostomatidae</taxon>
        <taxon>Bunostominae</taxon>
        <taxon>Necator</taxon>
    </lineage>
</organism>
<dbReference type="InterPro" id="IPR003599">
    <property type="entry name" value="Ig_sub"/>
</dbReference>
<dbReference type="InterPro" id="IPR036179">
    <property type="entry name" value="Ig-like_dom_sf"/>
</dbReference>
<dbReference type="AlphaFoldDB" id="W2SZ00"/>
<reference evidence="7" key="1">
    <citation type="journal article" date="2014" name="Nat. Genet.">
        <title>Genome of the human hookworm Necator americanus.</title>
        <authorList>
            <person name="Tang Y.T."/>
            <person name="Gao X."/>
            <person name="Rosa B.A."/>
            <person name="Abubucker S."/>
            <person name="Hallsworth-Pepin K."/>
            <person name="Martin J."/>
            <person name="Tyagi R."/>
            <person name="Heizer E."/>
            <person name="Zhang X."/>
            <person name="Bhonagiri-Palsikar V."/>
            <person name="Minx P."/>
            <person name="Warren W.C."/>
            <person name="Wang Q."/>
            <person name="Zhan B."/>
            <person name="Hotez P.J."/>
            <person name="Sternberg P.W."/>
            <person name="Dougall A."/>
            <person name="Gaze S.T."/>
            <person name="Mulvenna J."/>
            <person name="Sotillo J."/>
            <person name="Ranganathan S."/>
            <person name="Rabelo E.M."/>
            <person name="Wilson R.K."/>
            <person name="Felgner P.L."/>
            <person name="Bethony J."/>
            <person name="Hawdon J.M."/>
            <person name="Gasser R.B."/>
            <person name="Loukas A."/>
            <person name="Mitreva M."/>
        </authorList>
    </citation>
    <scope>NUCLEOTIDE SEQUENCE [LARGE SCALE GENOMIC DNA]</scope>
</reference>
<dbReference type="InterPro" id="IPR013098">
    <property type="entry name" value="Ig_I-set"/>
</dbReference>
<evidence type="ECO:0000313" key="7">
    <source>
        <dbReference type="Proteomes" id="UP000053676"/>
    </source>
</evidence>
<name>W2SZ00_NECAM</name>
<dbReference type="Gene3D" id="2.60.40.10">
    <property type="entry name" value="Immunoglobulins"/>
    <property type="match status" value="2"/>
</dbReference>
<dbReference type="STRING" id="51031.W2SZ00"/>
<dbReference type="CDD" id="cd00096">
    <property type="entry name" value="Ig"/>
    <property type="match status" value="1"/>
</dbReference>
<dbReference type="InterPro" id="IPR003598">
    <property type="entry name" value="Ig_sub2"/>
</dbReference>
<feature type="domain" description="Ig-like" evidence="5">
    <location>
        <begin position="169"/>
        <end position="264"/>
    </location>
</feature>
<sequence>MKKPKDGDKWVIEANRLTIYDVKKGIHGKGDNAVYQCKAENKHGYVWTNFYLNLLAFKPQLLTDAGEVEAVVGQSVTLECKFFASPNAVITWASPLLQGIAHNVIPANPHGVGKLVIPNVTPDAEGEYECTGTNKYGQAKGAAKLLVRRHDKCPTNSVVTNTVHVPDFPEATRLEPFRRPEEVRIAGETIRLPCEATPDERLDVTYEWLINGQPLSDVHVQSGHYKVESDHSLLVNNPTQYDSAKYKCVASTKLDKVEKEVQIQIKG</sequence>
<dbReference type="SUPFAM" id="SSF48726">
    <property type="entry name" value="Immunoglobulin"/>
    <property type="match status" value="2"/>
</dbReference>
<evidence type="ECO:0000256" key="1">
    <source>
        <dbReference type="ARBA" id="ARBA00022729"/>
    </source>
</evidence>
<dbReference type="EMBL" id="KI660380">
    <property type="protein sequence ID" value="ETN74186.1"/>
    <property type="molecule type" value="Genomic_DNA"/>
</dbReference>
<keyword evidence="2" id="KW-0677">Repeat</keyword>
<dbReference type="SMART" id="SM00409">
    <property type="entry name" value="IG"/>
    <property type="match status" value="2"/>
</dbReference>
<evidence type="ECO:0000256" key="4">
    <source>
        <dbReference type="ARBA" id="ARBA00023319"/>
    </source>
</evidence>
<proteinExistence type="predicted"/>
<dbReference type="PANTHER" id="PTHR12231">
    <property type="entry name" value="CTX-RELATED TYPE I TRANSMEMBRANE PROTEIN"/>
    <property type="match status" value="1"/>
</dbReference>
<dbReference type="SMART" id="SM00408">
    <property type="entry name" value="IGc2"/>
    <property type="match status" value="2"/>
</dbReference>
<dbReference type="KEGG" id="nai:NECAME_13149"/>
<keyword evidence="4" id="KW-0393">Immunoglobulin domain</keyword>
<evidence type="ECO:0000256" key="2">
    <source>
        <dbReference type="ARBA" id="ARBA00022737"/>
    </source>
</evidence>
<keyword evidence="1" id="KW-0732">Signal</keyword>
<evidence type="ECO:0000313" key="6">
    <source>
        <dbReference type="EMBL" id="ETN74186.1"/>
    </source>
</evidence>
<dbReference type="PROSITE" id="PS50835">
    <property type="entry name" value="IG_LIKE"/>
    <property type="match status" value="2"/>
</dbReference>
<keyword evidence="3" id="KW-1015">Disulfide bond</keyword>
<dbReference type="GO" id="GO:0043005">
    <property type="term" value="C:neuron projection"/>
    <property type="evidence" value="ECO:0007669"/>
    <property type="project" value="TreeGrafter"/>
</dbReference>
<dbReference type="InterPro" id="IPR013783">
    <property type="entry name" value="Ig-like_fold"/>
</dbReference>
<dbReference type="Pfam" id="PF07679">
    <property type="entry name" value="I-set"/>
    <property type="match status" value="2"/>
</dbReference>
<protein>
    <submittedName>
        <fullName evidence="6">Immunoglobulin domain protein</fullName>
    </submittedName>
</protein>
<gene>
    <name evidence="6" type="ORF">NECAME_13149</name>
</gene>
<dbReference type="InterPro" id="IPR007110">
    <property type="entry name" value="Ig-like_dom"/>
</dbReference>
<dbReference type="Proteomes" id="UP000053676">
    <property type="component" value="Unassembled WGS sequence"/>
</dbReference>
<dbReference type="InterPro" id="IPR051170">
    <property type="entry name" value="Neural/epithelial_adhesion"/>
</dbReference>